<protein>
    <submittedName>
        <fullName evidence="1">Uncharacterized protein</fullName>
    </submittedName>
</protein>
<dbReference type="STRING" id="990285.RGCCGE502_14695"/>
<sequence>MFLGIDISAHRPAHHDGARPRSIVAFGDSLTAGAGASSSDHSYPALAASLFNPPRTVLNRGIGGQASTQIAVRQGGLPLQLAVQGTETKNLYPRSRDWMTSFDAGFINGLAHELVAAGVDENGLPYGDVRVHGTATASFTDIGRQIYGSIAANLEVEAGSHWTISGEAQLVGGSASGINGFNLLLIQADEAGGYINEIASPGFPLNGARNTISGSGEATHAFIRSTFLLNVVVSSAIDITLRIFPGQFEAGPVRTSLQLTPGDGTINLYDPTFSTTSRFEIGADGWTPRFQDGHTTPLRVENRRLIVQNDDAGILRGCEIALAAVPQGKTIRVGFDLDFIEGGGLVQIGGLNAPGGSWAAETAEGNATSVISHSGHHEVILTSGNSTFGNESCGAIAFVSSDSYVTWSLDNISIEWGDSSPQIPVTYKSADIFIDSGVHRGSASGTLVGIKGSISADAAGNWSFTRRSAGDSAGVPYSATFLLDDAIATRGDVQWIWAGRNNASAPATVMSDIAAMANRVARGRYLVGSILAAASDTPEVMQQISELNAALKTVYQNQFVDLRAALQSAANQTSGDQEDVATGLVPRSLRADAIHLNDQGYAVVAAAWAGATIAQGW</sequence>
<organism evidence="1 2">
    <name type="scientific">Rhizobium grahamii CCGE 502</name>
    <dbReference type="NCBI Taxonomy" id="990285"/>
    <lineage>
        <taxon>Bacteria</taxon>
        <taxon>Pseudomonadati</taxon>
        <taxon>Pseudomonadota</taxon>
        <taxon>Alphaproteobacteria</taxon>
        <taxon>Hyphomicrobiales</taxon>
        <taxon>Rhizobiaceae</taxon>
        <taxon>Rhizobium/Agrobacterium group</taxon>
        <taxon>Rhizobium</taxon>
    </lineage>
</organism>
<dbReference type="InterPro" id="IPR036514">
    <property type="entry name" value="SGNH_hydro_sf"/>
</dbReference>
<name>S3HVV3_9HYPH</name>
<dbReference type="EMBL" id="AEYE02000015">
    <property type="protein sequence ID" value="EPE97306.1"/>
    <property type="molecule type" value="Genomic_DNA"/>
</dbReference>
<gene>
    <name evidence="1" type="ORF">RGCCGE502_14695</name>
</gene>
<dbReference type="InterPro" id="IPR008265">
    <property type="entry name" value="Lipase_GDSL_AS"/>
</dbReference>
<reference evidence="1 2" key="1">
    <citation type="journal article" date="2012" name="J. Bacteriol.">
        <title>Genome sequence of Rhizobium grahamii CCGE502, a broad-host-range symbiont with low nodulation competitiveness in Phaseolus vulgaris.</title>
        <authorList>
            <person name="Althabegoiti M.J."/>
            <person name="Lozano L."/>
            <person name="Torres-Tejerizo G."/>
            <person name="Ormeno-Orrillo E."/>
            <person name="Rogel M.A."/>
            <person name="Gonzalez V."/>
            <person name="Martinez-Romero E."/>
        </authorList>
    </citation>
    <scope>NUCLEOTIDE SEQUENCE [LARGE SCALE GENOMIC DNA]</scope>
    <source>
        <strain evidence="1 2">CCGE 502</strain>
    </source>
</reference>
<accession>S3HVV3</accession>
<dbReference type="Gene3D" id="3.40.50.1110">
    <property type="entry name" value="SGNH hydrolase"/>
    <property type="match status" value="2"/>
</dbReference>
<dbReference type="AlphaFoldDB" id="S3HVV3"/>
<evidence type="ECO:0000313" key="1">
    <source>
        <dbReference type="EMBL" id="EPE97306.1"/>
    </source>
</evidence>
<evidence type="ECO:0000313" key="2">
    <source>
        <dbReference type="Proteomes" id="UP000014411"/>
    </source>
</evidence>
<dbReference type="SUPFAM" id="SSF52266">
    <property type="entry name" value="SGNH hydrolase"/>
    <property type="match status" value="2"/>
</dbReference>
<dbReference type="eggNOG" id="COG2755">
    <property type="taxonomic scope" value="Bacteria"/>
</dbReference>
<dbReference type="HOGENOM" id="CLU_442705_0_0_5"/>
<dbReference type="PROSITE" id="PS01098">
    <property type="entry name" value="LIPASE_GDSL_SER"/>
    <property type="match status" value="1"/>
</dbReference>
<keyword evidence="2" id="KW-1185">Reference proteome</keyword>
<dbReference type="RefSeq" id="WP_016554946.1">
    <property type="nucleotide sequence ID" value="NZ_AEYE02000015.1"/>
</dbReference>
<proteinExistence type="predicted"/>
<dbReference type="Proteomes" id="UP000014411">
    <property type="component" value="Unassembled WGS sequence"/>
</dbReference>
<dbReference type="GO" id="GO:0016298">
    <property type="term" value="F:lipase activity"/>
    <property type="evidence" value="ECO:0007669"/>
    <property type="project" value="InterPro"/>
</dbReference>
<comment type="caution">
    <text evidence="1">The sequence shown here is derived from an EMBL/GenBank/DDBJ whole genome shotgun (WGS) entry which is preliminary data.</text>
</comment>
<dbReference type="GO" id="GO:0006629">
    <property type="term" value="P:lipid metabolic process"/>
    <property type="evidence" value="ECO:0007669"/>
    <property type="project" value="InterPro"/>
</dbReference>